<evidence type="ECO:0000259" key="1">
    <source>
        <dbReference type="Pfam" id="PF00534"/>
    </source>
</evidence>
<dbReference type="Proteomes" id="UP000713596">
    <property type="component" value="Unassembled WGS sequence"/>
</dbReference>
<dbReference type="InterPro" id="IPR028098">
    <property type="entry name" value="Glyco_trans_4-like_N"/>
</dbReference>
<reference evidence="3" key="1">
    <citation type="journal article" date="2021" name="PeerJ">
        <title>Extensive microbial diversity within the chicken gut microbiome revealed by metagenomics and culture.</title>
        <authorList>
            <person name="Gilroy R."/>
            <person name="Ravi A."/>
            <person name="Getino M."/>
            <person name="Pursley I."/>
            <person name="Horton D.L."/>
            <person name="Alikhan N.F."/>
            <person name="Baker D."/>
            <person name="Gharbi K."/>
            <person name="Hall N."/>
            <person name="Watson M."/>
            <person name="Adriaenssens E.M."/>
            <person name="Foster-Nyarko E."/>
            <person name="Jarju S."/>
            <person name="Secka A."/>
            <person name="Antonio M."/>
            <person name="Oren A."/>
            <person name="Chaudhuri R.R."/>
            <person name="La Ragione R."/>
            <person name="Hildebrand F."/>
            <person name="Pallen M.J."/>
        </authorList>
    </citation>
    <scope>NUCLEOTIDE SEQUENCE</scope>
    <source>
        <strain evidence="3">B5_2728</strain>
    </source>
</reference>
<organism evidence="3 4">
    <name type="scientific">Candidatus Allofournierella pullistercoris</name>
    <dbReference type="NCBI Taxonomy" id="2838597"/>
    <lineage>
        <taxon>Bacteria</taxon>
        <taxon>Bacillati</taxon>
        <taxon>Bacillota</taxon>
        <taxon>Clostridia</taxon>
        <taxon>Eubacteriales</taxon>
        <taxon>Oscillospiraceae</taxon>
        <taxon>Allofournierella</taxon>
    </lineage>
</organism>
<dbReference type="EMBL" id="JAHLFP010000031">
    <property type="protein sequence ID" value="MBU3806035.1"/>
    <property type="molecule type" value="Genomic_DNA"/>
</dbReference>
<gene>
    <name evidence="3" type="ORF">H9882_03990</name>
</gene>
<dbReference type="SUPFAM" id="SSF53756">
    <property type="entry name" value="UDP-Glycosyltransferase/glycogen phosphorylase"/>
    <property type="match status" value="1"/>
</dbReference>
<name>A0A948WR96_9FIRM</name>
<evidence type="ECO:0000313" key="3">
    <source>
        <dbReference type="EMBL" id="MBU3806035.1"/>
    </source>
</evidence>
<proteinExistence type="predicted"/>
<dbReference type="Pfam" id="PF00534">
    <property type="entry name" value="Glycos_transf_1"/>
    <property type="match status" value="1"/>
</dbReference>
<sequence length="402" mass="44964">MGRFCWDEFCISLPDLVYWEQTNFKEIEVLTVAPIRVLHCVAGLAHGGYESLIMNLYRCIDRQLVQFDFLSSFPGVYEEEIRQLGGVIHSIPFITQKGPFSYTHGLNRVLTASPQYPIVHSHMDKFSGLVMRQAHRAGIPVRIAHSHNTQNEGGLLFHLVKNYYGSMVLPHATHLMACSKAAADWMFGSASDKAFLIHNGIDPERFSFSPELRRAKRQELGLSHSTLVFGHVGRFTAQKNHLHLLDTFQQICTLHKDSVLLLVGTGQLEETVRQTTQRLGLSERVQFLGAREDVPQLLLAMDCFVFPSLHEGLPVTLVEAQATGLPILASDAITDEVCITPLVHRTPLTCSHQEWAKKALALAQEFTNRHSDKAALGAAGYDIHTTAQWLTQFYLTAAEHSA</sequence>
<dbReference type="GO" id="GO:0016757">
    <property type="term" value="F:glycosyltransferase activity"/>
    <property type="evidence" value="ECO:0007669"/>
    <property type="project" value="InterPro"/>
</dbReference>
<protein>
    <submittedName>
        <fullName evidence="3">Glycosyltransferase family 1 protein</fullName>
    </submittedName>
</protein>
<feature type="domain" description="Glycosyltransferase subfamily 4-like N-terminal" evidence="2">
    <location>
        <begin position="47"/>
        <end position="205"/>
    </location>
</feature>
<dbReference type="PANTHER" id="PTHR12526">
    <property type="entry name" value="GLYCOSYLTRANSFERASE"/>
    <property type="match status" value="1"/>
</dbReference>
<comment type="caution">
    <text evidence="3">The sequence shown here is derived from an EMBL/GenBank/DDBJ whole genome shotgun (WGS) entry which is preliminary data.</text>
</comment>
<dbReference type="InterPro" id="IPR001296">
    <property type="entry name" value="Glyco_trans_1"/>
</dbReference>
<evidence type="ECO:0000313" key="4">
    <source>
        <dbReference type="Proteomes" id="UP000713596"/>
    </source>
</evidence>
<accession>A0A948WR96</accession>
<reference evidence="3" key="2">
    <citation type="submission" date="2021-04" db="EMBL/GenBank/DDBJ databases">
        <authorList>
            <person name="Gilroy R."/>
        </authorList>
    </citation>
    <scope>NUCLEOTIDE SEQUENCE</scope>
    <source>
        <strain evidence="3">B5_2728</strain>
    </source>
</reference>
<feature type="domain" description="Glycosyl transferase family 1" evidence="1">
    <location>
        <begin position="214"/>
        <end position="332"/>
    </location>
</feature>
<dbReference type="Pfam" id="PF13439">
    <property type="entry name" value="Glyco_transf_4"/>
    <property type="match status" value="1"/>
</dbReference>
<dbReference type="CDD" id="cd03812">
    <property type="entry name" value="GT4_CapH-like"/>
    <property type="match status" value="1"/>
</dbReference>
<dbReference type="Gene3D" id="3.40.50.2000">
    <property type="entry name" value="Glycogen Phosphorylase B"/>
    <property type="match status" value="2"/>
</dbReference>
<evidence type="ECO:0000259" key="2">
    <source>
        <dbReference type="Pfam" id="PF13439"/>
    </source>
</evidence>
<dbReference type="AlphaFoldDB" id="A0A948WR96"/>
<dbReference type="PANTHER" id="PTHR12526:SF630">
    <property type="entry name" value="GLYCOSYLTRANSFERASE"/>
    <property type="match status" value="1"/>
</dbReference>